<keyword evidence="1" id="KW-0812">Transmembrane</keyword>
<reference evidence="2 3" key="1">
    <citation type="submission" date="2017-01" db="EMBL/GenBank/DDBJ databases">
        <title>Draft genome sequence of Pseudomonas pachastrellae type strain CCUG 46540T from a deep sea.</title>
        <authorList>
            <person name="Gomila M."/>
            <person name="Mulet M."/>
            <person name="Lalucat J."/>
            <person name="Garcia-Valdes E."/>
        </authorList>
    </citation>
    <scope>NUCLEOTIDE SEQUENCE [LARGE SCALE GENOMIC DNA]</scope>
    <source>
        <strain evidence="2 3">CCUG 46540</strain>
    </source>
</reference>
<protein>
    <recommendedName>
        <fullName evidence="4">DUF4175 domain-containing protein</fullName>
    </recommendedName>
</protein>
<dbReference type="RefSeq" id="WP_083728455.1">
    <property type="nucleotide sequence ID" value="NZ_FOUD01000002.1"/>
</dbReference>
<keyword evidence="1" id="KW-0472">Membrane</keyword>
<dbReference type="EMBL" id="MUBC01000037">
    <property type="protein sequence ID" value="ONM43051.1"/>
    <property type="molecule type" value="Genomic_DNA"/>
</dbReference>
<name>A0A1S8DDK1_9GAMM</name>
<keyword evidence="3" id="KW-1185">Reference proteome</keyword>
<gene>
    <name evidence="2" type="ORF">BXT89_14810</name>
</gene>
<dbReference type="AlphaFoldDB" id="A0A1S8DDK1"/>
<comment type="caution">
    <text evidence="2">The sequence shown here is derived from an EMBL/GenBank/DDBJ whole genome shotgun (WGS) entry which is preliminary data.</text>
</comment>
<evidence type="ECO:0000313" key="3">
    <source>
        <dbReference type="Proteomes" id="UP000242847"/>
    </source>
</evidence>
<evidence type="ECO:0000313" key="2">
    <source>
        <dbReference type="EMBL" id="ONM43051.1"/>
    </source>
</evidence>
<feature type="transmembrane region" description="Helical" evidence="1">
    <location>
        <begin position="12"/>
        <end position="32"/>
    </location>
</feature>
<sequence>MNRSRRTLWQVFRAPLLLALLSVVGLVAALVGDGLLNLLSWLTLGSTLLVIAWYWSRRSG</sequence>
<evidence type="ECO:0008006" key="4">
    <source>
        <dbReference type="Google" id="ProtNLM"/>
    </source>
</evidence>
<organism evidence="2 3">
    <name type="scientific">Halopseudomonas pachastrellae</name>
    <dbReference type="NCBI Taxonomy" id="254161"/>
    <lineage>
        <taxon>Bacteria</taxon>
        <taxon>Pseudomonadati</taxon>
        <taxon>Pseudomonadota</taxon>
        <taxon>Gammaproteobacteria</taxon>
        <taxon>Pseudomonadales</taxon>
        <taxon>Pseudomonadaceae</taxon>
        <taxon>Halopseudomonas</taxon>
    </lineage>
</organism>
<accession>A0A1S8DDK1</accession>
<feature type="transmembrane region" description="Helical" evidence="1">
    <location>
        <begin position="38"/>
        <end position="55"/>
    </location>
</feature>
<dbReference type="STRING" id="254161.SAMN05216256_102118"/>
<evidence type="ECO:0000256" key="1">
    <source>
        <dbReference type="SAM" id="Phobius"/>
    </source>
</evidence>
<proteinExistence type="predicted"/>
<dbReference type="Proteomes" id="UP000242847">
    <property type="component" value="Unassembled WGS sequence"/>
</dbReference>
<keyword evidence="1" id="KW-1133">Transmembrane helix</keyword>